<comment type="caution">
    <text evidence="1">The sequence shown here is derived from an EMBL/GenBank/DDBJ whole genome shotgun (WGS) entry which is preliminary data.</text>
</comment>
<dbReference type="Proteomes" id="UP001523550">
    <property type="component" value="Unassembled WGS sequence"/>
</dbReference>
<name>A0ABT1G886_9GAMM</name>
<proteinExistence type="predicted"/>
<evidence type="ECO:0000313" key="1">
    <source>
        <dbReference type="EMBL" id="MCP1726558.1"/>
    </source>
</evidence>
<evidence type="ECO:0008006" key="3">
    <source>
        <dbReference type="Google" id="ProtNLM"/>
    </source>
</evidence>
<accession>A0ABT1G886</accession>
<dbReference type="EMBL" id="JALJYF010000001">
    <property type="protein sequence ID" value="MCP1726558.1"/>
    <property type="molecule type" value="Genomic_DNA"/>
</dbReference>
<protein>
    <recommendedName>
        <fullName evidence="3">PD-(D/E)XK nuclease superfamily protein</fullName>
    </recommendedName>
</protein>
<gene>
    <name evidence="1" type="ORF">J2T60_000523</name>
</gene>
<organism evidence="1 2">
    <name type="scientific">Natronospira proteinivora</name>
    <dbReference type="NCBI Taxonomy" id="1807133"/>
    <lineage>
        <taxon>Bacteria</taxon>
        <taxon>Pseudomonadati</taxon>
        <taxon>Pseudomonadota</taxon>
        <taxon>Gammaproteobacteria</taxon>
        <taxon>Natronospirales</taxon>
        <taxon>Natronospiraceae</taxon>
        <taxon>Natronospira</taxon>
    </lineage>
</organism>
<dbReference type="RefSeq" id="WP_253445037.1">
    <property type="nucleotide sequence ID" value="NZ_JALJYF010000001.1"/>
</dbReference>
<reference evidence="1 2" key="1">
    <citation type="submission" date="2022-03" db="EMBL/GenBank/DDBJ databases">
        <title>Genomic Encyclopedia of Type Strains, Phase III (KMG-III): the genomes of soil and plant-associated and newly described type strains.</title>
        <authorList>
            <person name="Whitman W."/>
        </authorList>
    </citation>
    <scope>NUCLEOTIDE SEQUENCE [LARGE SCALE GENOMIC DNA]</scope>
    <source>
        <strain evidence="1 2">BSker1</strain>
    </source>
</reference>
<keyword evidence="2" id="KW-1185">Reference proteome</keyword>
<sequence length="165" mass="19279">MSRDVMQSAMEEMLNINPIGNKVFKALSRFLEQDFELLEIDANERTLTHRVAIYLQDLFPDMNVDCEYNRDDHDPKDMFLPGGDGDVYDTDAQTVYPDIIVHRRKTGENLLVMEFKKTSSRVDDKKDFLKLREYKSQLHYHYAIFVEFDVGCLSSGVTRVEWVNA</sequence>
<evidence type="ECO:0000313" key="2">
    <source>
        <dbReference type="Proteomes" id="UP001523550"/>
    </source>
</evidence>